<sequence length="619" mass="70076">MLSSIAAAQGESTEEDTIVFVNITHTDTTVGRMTFAAEPRGRGTVGILLSCTITFAFCIWTVVHPNVVADSTVWSRILYKAILMVIAVINPEGVVISAYGQWRDARRLNKEIEKYFEKLPVADGSFETAKKLRKKRREWLGMNGAFFVVMGGFVIDTSKCTSWENVASETMKKLVNVKQRKKDSRFTATLTPAGFIRYLQEGYFDFDDPPFQRTQIADKGKASNIAKVLSASQAAWLLLQSAARWAAGLKLSLLEIHIIIQVLCTALIFYFWWHKPLDVNEPISIVLKKKVGEEEKIFRPIKEIEDYHGLETASAVLLDMEGVDIGREPAPEYIDEVQDEESAIETPAQPVDTTAQPIQETLHPSRGAHDSSSDTHVPSLDTRQSLIDIPKPPLREPAPFHLKNWRTIHPLRRPYTITREPSMTGIKARALHDIIFYITGGTITKDSTAPPGKRSGSTRRMFIEGAFIGIIAGLHALAWNVYFPTEYERMAWRFSCIGMFAFPLLPIVVASMVSYHDDLAKLLWWLHLAQYKRWEWTVHQLLCIYEIADAQRKNSKTGKKGKGRLILNLHIVLIVFVLLMLLGYLVCITLITVESYASIRDPPKTTFITPRWSDYWPHI</sequence>
<feature type="transmembrane region" description="Helical" evidence="2">
    <location>
        <begin position="77"/>
        <end position="100"/>
    </location>
</feature>
<evidence type="ECO:0000313" key="3">
    <source>
        <dbReference type="EMBL" id="CCX33192.1"/>
    </source>
</evidence>
<keyword evidence="2" id="KW-0472">Membrane</keyword>
<feature type="transmembrane region" description="Helical" evidence="2">
    <location>
        <begin position="461"/>
        <end position="479"/>
    </location>
</feature>
<dbReference type="Proteomes" id="UP000018144">
    <property type="component" value="Unassembled WGS sequence"/>
</dbReference>
<reference evidence="3 4" key="1">
    <citation type="journal article" date="2013" name="PLoS Genet.">
        <title>The genome and development-dependent transcriptomes of Pyronema confluens: a window into fungal evolution.</title>
        <authorList>
            <person name="Traeger S."/>
            <person name="Altegoer F."/>
            <person name="Freitag M."/>
            <person name="Gabaldon T."/>
            <person name="Kempken F."/>
            <person name="Kumar A."/>
            <person name="Marcet-Houben M."/>
            <person name="Poggeler S."/>
            <person name="Stajich J.E."/>
            <person name="Nowrousian M."/>
        </authorList>
    </citation>
    <scope>NUCLEOTIDE SEQUENCE [LARGE SCALE GENOMIC DNA]</scope>
    <source>
        <strain evidence="4">CBS 100304</strain>
        <tissue evidence="3">Vegetative mycelium</tissue>
    </source>
</reference>
<dbReference type="PANTHER" id="PTHR35043">
    <property type="entry name" value="TRANSCRIPTION FACTOR DOMAIN-CONTAINING PROTEIN"/>
    <property type="match status" value="1"/>
</dbReference>
<evidence type="ECO:0000256" key="2">
    <source>
        <dbReference type="SAM" id="Phobius"/>
    </source>
</evidence>
<protein>
    <submittedName>
        <fullName evidence="3">Uncharacterized protein</fullName>
    </submittedName>
</protein>
<dbReference type="OrthoDB" id="3061561at2759"/>
<dbReference type="AlphaFoldDB" id="U4LNM9"/>
<accession>U4LNM9</accession>
<feature type="transmembrane region" description="Helical" evidence="2">
    <location>
        <begin position="565"/>
        <end position="593"/>
    </location>
</feature>
<evidence type="ECO:0000256" key="1">
    <source>
        <dbReference type="SAM" id="MobiDB-lite"/>
    </source>
</evidence>
<keyword evidence="2" id="KW-1133">Transmembrane helix</keyword>
<dbReference type="EMBL" id="HF936032">
    <property type="protein sequence ID" value="CCX33192.1"/>
    <property type="molecule type" value="Genomic_DNA"/>
</dbReference>
<gene>
    <name evidence="3" type="ORF">PCON_14232</name>
</gene>
<feature type="transmembrane region" description="Helical" evidence="2">
    <location>
        <begin position="254"/>
        <end position="273"/>
    </location>
</feature>
<organism evidence="3 4">
    <name type="scientific">Pyronema omphalodes (strain CBS 100304)</name>
    <name type="common">Pyronema confluens</name>
    <dbReference type="NCBI Taxonomy" id="1076935"/>
    <lineage>
        <taxon>Eukaryota</taxon>
        <taxon>Fungi</taxon>
        <taxon>Dikarya</taxon>
        <taxon>Ascomycota</taxon>
        <taxon>Pezizomycotina</taxon>
        <taxon>Pezizomycetes</taxon>
        <taxon>Pezizales</taxon>
        <taxon>Pyronemataceae</taxon>
        <taxon>Pyronema</taxon>
    </lineage>
</organism>
<name>U4LNM9_PYROM</name>
<keyword evidence="2" id="KW-0812">Transmembrane</keyword>
<keyword evidence="4" id="KW-1185">Reference proteome</keyword>
<evidence type="ECO:0000313" key="4">
    <source>
        <dbReference type="Proteomes" id="UP000018144"/>
    </source>
</evidence>
<proteinExistence type="predicted"/>
<dbReference type="PANTHER" id="PTHR35043:SF7">
    <property type="entry name" value="TRANSCRIPTION FACTOR DOMAIN-CONTAINING PROTEIN"/>
    <property type="match status" value="1"/>
</dbReference>
<dbReference type="eggNOG" id="ENOG502SQ8D">
    <property type="taxonomic scope" value="Eukaryota"/>
</dbReference>
<feature type="transmembrane region" description="Helical" evidence="2">
    <location>
        <begin position="491"/>
        <end position="513"/>
    </location>
</feature>
<feature type="region of interest" description="Disordered" evidence="1">
    <location>
        <begin position="363"/>
        <end position="395"/>
    </location>
</feature>
<dbReference type="STRING" id="1076935.U4LNM9"/>
<feature type="transmembrane region" description="Helical" evidence="2">
    <location>
        <begin position="45"/>
        <end position="65"/>
    </location>
</feature>